<organism evidence="1 2">
    <name type="scientific">Rhizobium laguerreae</name>
    <dbReference type="NCBI Taxonomy" id="1076926"/>
    <lineage>
        <taxon>Bacteria</taxon>
        <taxon>Pseudomonadati</taxon>
        <taxon>Pseudomonadota</taxon>
        <taxon>Alphaproteobacteria</taxon>
        <taxon>Hyphomicrobiales</taxon>
        <taxon>Rhizobiaceae</taxon>
        <taxon>Rhizobium/Agrobacterium group</taxon>
        <taxon>Rhizobium</taxon>
    </lineage>
</organism>
<reference evidence="1 2" key="1">
    <citation type="submission" date="2019-03" db="EMBL/GenBank/DDBJ databases">
        <title>Genomic Encyclopedia of Type Strains, Phase IV (KMG-V): Genome sequencing to study the core and pangenomes of soil and plant-associated prokaryotes.</title>
        <authorList>
            <person name="Whitman W."/>
        </authorList>
    </citation>
    <scope>NUCLEOTIDE SEQUENCE [LARGE SCALE GENOMIC DNA]</scope>
    <source>
        <strain evidence="1 2">FB403</strain>
    </source>
</reference>
<gene>
    <name evidence="1" type="ORF">EV131_1246</name>
</gene>
<dbReference type="RefSeq" id="WP_018069709.1">
    <property type="nucleotide sequence ID" value="NZ_CP088091.1"/>
</dbReference>
<proteinExistence type="predicted"/>
<protein>
    <submittedName>
        <fullName evidence="1">Uncharacterized protein</fullName>
    </submittedName>
</protein>
<evidence type="ECO:0000313" key="1">
    <source>
        <dbReference type="EMBL" id="TCU13869.1"/>
    </source>
</evidence>
<comment type="caution">
    <text evidence="1">The sequence shown here is derived from an EMBL/GenBank/DDBJ whole genome shotgun (WGS) entry which is preliminary data.</text>
</comment>
<sequence length="52" mass="5933">MANIDDELRVLQSALRNLEKKQRRGGDDTYRLQIKQLNEMIAARRANSSSSA</sequence>
<evidence type="ECO:0000313" key="2">
    <source>
        <dbReference type="Proteomes" id="UP000295021"/>
    </source>
</evidence>
<dbReference type="Proteomes" id="UP000295021">
    <property type="component" value="Unassembled WGS sequence"/>
</dbReference>
<name>A0AAX2QCF9_9HYPH</name>
<accession>A0AAX2QCF9</accession>
<dbReference type="AlphaFoldDB" id="A0AAX2QCF9"/>
<dbReference type="EMBL" id="SMBI01000024">
    <property type="protein sequence ID" value="TCU13869.1"/>
    <property type="molecule type" value="Genomic_DNA"/>
</dbReference>